<dbReference type="Gene3D" id="3.10.180.10">
    <property type="entry name" value="2,3-Dihydroxybiphenyl 1,2-Dioxygenase, domain 1"/>
    <property type="match status" value="2"/>
</dbReference>
<name>A0A511MQ88_9NOCA</name>
<dbReference type="GO" id="GO:0046872">
    <property type="term" value="F:metal ion binding"/>
    <property type="evidence" value="ECO:0007669"/>
    <property type="project" value="UniProtKB-KW"/>
</dbReference>
<dbReference type="InterPro" id="IPR004360">
    <property type="entry name" value="Glyas_Fos-R_dOase_dom"/>
</dbReference>
<feature type="domain" description="VOC" evidence="7">
    <location>
        <begin position="47"/>
        <end position="177"/>
    </location>
</feature>
<accession>A0A511MQ88</accession>
<dbReference type="GO" id="GO:0006572">
    <property type="term" value="P:L-tyrosine catabolic process"/>
    <property type="evidence" value="ECO:0007669"/>
    <property type="project" value="TreeGrafter"/>
</dbReference>
<keyword evidence="3" id="KW-0677">Repeat</keyword>
<comment type="caution">
    <text evidence="8">The sequence shown here is derived from an EMBL/GenBank/DDBJ whole genome shotgun (WGS) entry which is preliminary data.</text>
</comment>
<dbReference type="GO" id="GO:0003868">
    <property type="term" value="F:4-hydroxyphenylpyruvate dioxygenase activity"/>
    <property type="evidence" value="ECO:0007669"/>
    <property type="project" value="InterPro"/>
</dbReference>
<comment type="similarity">
    <text evidence="1">Belongs to the 4HPPD family.</text>
</comment>
<dbReference type="Pfam" id="PF13669">
    <property type="entry name" value="Glyoxalase_4"/>
    <property type="match status" value="1"/>
</dbReference>
<dbReference type="FunFam" id="3.10.180.10:FF:000001">
    <property type="entry name" value="4-hydroxyphenylpyruvate dioxygenase"/>
    <property type="match status" value="1"/>
</dbReference>
<dbReference type="PANTHER" id="PTHR11959">
    <property type="entry name" value="4-HYDROXYPHENYLPYRUVATE DIOXYGENASE"/>
    <property type="match status" value="1"/>
</dbReference>
<dbReference type="Pfam" id="PF00903">
    <property type="entry name" value="Glyoxalase"/>
    <property type="match status" value="1"/>
</dbReference>
<dbReference type="AlphaFoldDB" id="A0A511MQ88"/>
<dbReference type="InterPro" id="IPR005956">
    <property type="entry name" value="4OHPhenylPyrv_dOase"/>
</dbReference>
<organism evidence="8 9">
    <name type="scientific">Nocardia ninae NBRC 108245</name>
    <dbReference type="NCBI Taxonomy" id="1210091"/>
    <lineage>
        <taxon>Bacteria</taxon>
        <taxon>Bacillati</taxon>
        <taxon>Actinomycetota</taxon>
        <taxon>Actinomycetes</taxon>
        <taxon>Mycobacteriales</taxon>
        <taxon>Nocardiaceae</taxon>
        <taxon>Nocardia</taxon>
    </lineage>
</organism>
<evidence type="ECO:0000256" key="6">
    <source>
        <dbReference type="SAM" id="MobiDB-lite"/>
    </source>
</evidence>
<gene>
    <name evidence="8" type="ORF">NN4_72810</name>
</gene>
<dbReference type="SUPFAM" id="SSF54593">
    <property type="entry name" value="Glyoxalase/Bleomycin resistance protein/Dihydroxybiphenyl dioxygenase"/>
    <property type="match status" value="1"/>
</dbReference>
<keyword evidence="4 5" id="KW-0408">Iron</keyword>
<feature type="binding site" evidence="5">
    <location>
        <position position="375"/>
    </location>
    <ligand>
        <name>Fe cation</name>
        <dbReference type="ChEBI" id="CHEBI:24875"/>
    </ligand>
</feature>
<dbReference type="PIRSF" id="PIRSF009283">
    <property type="entry name" value="HPP_dOase"/>
    <property type="match status" value="1"/>
</dbReference>
<comment type="cofactor">
    <cofactor evidence="5">
        <name>Fe cation</name>
        <dbReference type="ChEBI" id="CHEBI:24875"/>
    </cofactor>
    <text evidence="5">Binds 1 Fe cation per subunit.</text>
</comment>
<dbReference type="PANTHER" id="PTHR11959:SF1">
    <property type="entry name" value="4-HYDROXYPHENYLPYRUVATE DIOXYGENASE"/>
    <property type="match status" value="1"/>
</dbReference>
<dbReference type="InterPro" id="IPR037523">
    <property type="entry name" value="VOC_core"/>
</dbReference>
<feature type="binding site" evidence="5">
    <location>
        <position position="294"/>
    </location>
    <ligand>
        <name>Fe cation</name>
        <dbReference type="ChEBI" id="CHEBI:24875"/>
    </ligand>
</feature>
<keyword evidence="2 5" id="KW-0479">Metal-binding</keyword>
<dbReference type="NCBIfam" id="TIGR01263">
    <property type="entry name" value="4HPPD"/>
    <property type="match status" value="1"/>
</dbReference>
<feature type="compositionally biased region" description="Polar residues" evidence="6">
    <location>
        <begin position="8"/>
        <end position="21"/>
    </location>
</feature>
<feature type="domain" description="VOC" evidence="7">
    <location>
        <begin position="208"/>
        <end position="364"/>
    </location>
</feature>
<evidence type="ECO:0000313" key="8">
    <source>
        <dbReference type="EMBL" id="GEM42762.1"/>
    </source>
</evidence>
<keyword evidence="8" id="KW-0670">Pyruvate</keyword>
<feature type="binding site" evidence="5">
    <location>
        <position position="211"/>
    </location>
    <ligand>
        <name>Fe cation</name>
        <dbReference type="ChEBI" id="CHEBI:24875"/>
    </ligand>
</feature>
<dbReference type="InterPro" id="IPR041735">
    <property type="entry name" value="4OHPhenylPyrv_dOase_C"/>
</dbReference>
<evidence type="ECO:0000256" key="4">
    <source>
        <dbReference type="ARBA" id="ARBA00023004"/>
    </source>
</evidence>
<dbReference type="Proteomes" id="UP000321424">
    <property type="component" value="Unassembled WGS sequence"/>
</dbReference>
<evidence type="ECO:0000256" key="3">
    <source>
        <dbReference type="ARBA" id="ARBA00022737"/>
    </source>
</evidence>
<dbReference type="EMBL" id="BJXA01000076">
    <property type="protein sequence ID" value="GEM42762.1"/>
    <property type="molecule type" value="Genomic_DNA"/>
</dbReference>
<dbReference type="PROSITE" id="PS51819">
    <property type="entry name" value="VOC"/>
    <property type="match status" value="2"/>
</dbReference>
<dbReference type="CDD" id="cd07250">
    <property type="entry name" value="HPPD_C_like"/>
    <property type="match status" value="1"/>
</dbReference>
<evidence type="ECO:0000256" key="1">
    <source>
        <dbReference type="ARBA" id="ARBA00005877"/>
    </source>
</evidence>
<feature type="region of interest" description="Disordered" evidence="6">
    <location>
        <begin position="1"/>
        <end position="24"/>
    </location>
</feature>
<keyword evidence="8" id="KW-0223">Dioxygenase</keyword>
<keyword evidence="8" id="KW-0560">Oxidoreductase</keyword>
<evidence type="ECO:0000256" key="2">
    <source>
        <dbReference type="ARBA" id="ARBA00022723"/>
    </source>
</evidence>
<dbReference type="InterPro" id="IPR041736">
    <property type="entry name" value="4OHPhenylPyrv_dOase_N"/>
</dbReference>
<sequence>MTIEQMPNARSSTAQSQSGTAPTDGELRKLVGLVDHDTSVDNFPVIGWDALVWVVGNATQTAHYLESAFGMRLEAYSGPETGNRDHKAFVLRSGGARFVVKGAVDPDSPLVAHHDKHGDGVVDIALEVPDVDRCVEWARNHGATVLVEPHDETDEFGTVRSAALATYGETRHTLVDRSGYHGPYLPGYVARRAGYQPREGAPNRLFQAIDHVVGNVELGQMDEWVEFYRRVMGFTNMAEFVGDDIATEYSALMSKVVANGNHRVKFPLNEPAVSKKKSQIDEYLEFYRGPGVQHIALATGDILACVDALRREGVEFLDAPDSYYEDPELRARIGRVRVPVEELQRRGILVDRDEDGYLLQIFTKPITDRPTVFFELIERHGSLGFGKGNFKALFQAIEREQEARGNL</sequence>
<proteinExistence type="inferred from homology"/>
<evidence type="ECO:0000259" key="7">
    <source>
        <dbReference type="PROSITE" id="PS51819"/>
    </source>
</evidence>
<dbReference type="InterPro" id="IPR029068">
    <property type="entry name" value="Glyas_Bleomycin-R_OHBP_Dase"/>
</dbReference>
<dbReference type="CDD" id="cd08342">
    <property type="entry name" value="HPPD_N_like"/>
    <property type="match status" value="1"/>
</dbReference>
<evidence type="ECO:0000313" key="9">
    <source>
        <dbReference type="Proteomes" id="UP000321424"/>
    </source>
</evidence>
<keyword evidence="9" id="KW-1185">Reference proteome</keyword>
<evidence type="ECO:0000256" key="5">
    <source>
        <dbReference type="PIRSR" id="PIRSR009283-1"/>
    </source>
</evidence>
<protein>
    <submittedName>
        <fullName evidence="8">4-hydroxyphenylpyruvate dioxygenase</fullName>
    </submittedName>
</protein>
<reference evidence="8 9" key="1">
    <citation type="submission" date="2019-07" db="EMBL/GenBank/DDBJ databases">
        <title>Whole genome shotgun sequence of Nocardia ninae NBRC 108245.</title>
        <authorList>
            <person name="Hosoyama A."/>
            <person name="Uohara A."/>
            <person name="Ohji S."/>
            <person name="Ichikawa N."/>
        </authorList>
    </citation>
    <scope>NUCLEOTIDE SEQUENCE [LARGE SCALE GENOMIC DNA]</scope>
    <source>
        <strain evidence="8 9">NBRC 108245</strain>
    </source>
</reference>